<evidence type="ECO:0000313" key="3">
    <source>
        <dbReference type="Proteomes" id="UP001178507"/>
    </source>
</evidence>
<protein>
    <submittedName>
        <fullName evidence="2">Uncharacterized protein</fullName>
    </submittedName>
</protein>
<sequence length="100" mass="10710">MSSFNFLDDEVSEVERANKDLAQLDRTAAKKPPAQWSAARTKSTFEEQSMVGDRAGAQGGGGGGGGGPSLPFRIREVKLFPRSIGAEPVFSIAKPRMLDQ</sequence>
<keyword evidence="3" id="KW-1185">Reference proteome</keyword>
<comment type="caution">
    <text evidence="2">The sequence shown here is derived from an EMBL/GenBank/DDBJ whole genome shotgun (WGS) entry which is preliminary data.</text>
</comment>
<proteinExistence type="predicted"/>
<dbReference type="EMBL" id="CAUJNA010003842">
    <property type="protein sequence ID" value="CAJ1410850.1"/>
    <property type="molecule type" value="Genomic_DNA"/>
</dbReference>
<dbReference type="AlphaFoldDB" id="A0AA36JSA4"/>
<gene>
    <name evidence="2" type="ORF">EVOR1521_LOCUS31582</name>
</gene>
<feature type="region of interest" description="Disordered" evidence="1">
    <location>
        <begin position="23"/>
        <end position="71"/>
    </location>
</feature>
<accession>A0AA36JSA4</accession>
<dbReference type="Proteomes" id="UP001178507">
    <property type="component" value="Unassembled WGS sequence"/>
</dbReference>
<reference evidence="2" key="1">
    <citation type="submission" date="2023-08" db="EMBL/GenBank/DDBJ databases">
        <authorList>
            <person name="Chen Y."/>
            <person name="Shah S."/>
            <person name="Dougan E. K."/>
            <person name="Thang M."/>
            <person name="Chan C."/>
        </authorList>
    </citation>
    <scope>NUCLEOTIDE SEQUENCE</scope>
</reference>
<name>A0AA36JSA4_9DINO</name>
<feature type="compositionally biased region" description="Gly residues" evidence="1">
    <location>
        <begin position="57"/>
        <end position="68"/>
    </location>
</feature>
<organism evidence="2 3">
    <name type="scientific">Effrenium voratum</name>
    <dbReference type="NCBI Taxonomy" id="2562239"/>
    <lineage>
        <taxon>Eukaryota</taxon>
        <taxon>Sar</taxon>
        <taxon>Alveolata</taxon>
        <taxon>Dinophyceae</taxon>
        <taxon>Suessiales</taxon>
        <taxon>Symbiodiniaceae</taxon>
        <taxon>Effrenium</taxon>
    </lineage>
</organism>
<evidence type="ECO:0000256" key="1">
    <source>
        <dbReference type="SAM" id="MobiDB-lite"/>
    </source>
</evidence>
<evidence type="ECO:0000313" key="2">
    <source>
        <dbReference type="EMBL" id="CAJ1410850.1"/>
    </source>
</evidence>